<keyword evidence="2" id="KW-0012">Acyltransferase</keyword>
<gene>
    <name evidence="4" type="ORF">E0H73_04870</name>
</gene>
<protein>
    <submittedName>
        <fullName evidence="4">N-acetyltransferase</fullName>
    </submittedName>
</protein>
<evidence type="ECO:0000256" key="1">
    <source>
        <dbReference type="ARBA" id="ARBA00022679"/>
    </source>
</evidence>
<keyword evidence="1 4" id="KW-0808">Transferase</keyword>
<comment type="caution">
    <text evidence="4">The sequence shown here is derived from an EMBL/GenBank/DDBJ whole genome shotgun (WGS) entry which is preliminary data.</text>
</comment>
<dbReference type="AlphaFoldDB" id="A0A4R0KZN6"/>
<accession>A0A4R0KZN6</accession>
<dbReference type="Pfam" id="PF00583">
    <property type="entry name" value="Acetyltransf_1"/>
    <property type="match status" value="1"/>
</dbReference>
<evidence type="ECO:0000259" key="3">
    <source>
        <dbReference type="PROSITE" id="PS51186"/>
    </source>
</evidence>
<dbReference type="OrthoDB" id="5243635at2"/>
<dbReference type="SUPFAM" id="SSF55729">
    <property type="entry name" value="Acyl-CoA N-acyltransferases (Nat)"/>
    <property type="match status" value="1"/>
</dbReference>
<dbReference type="CDD" id="cd04301">
    <property type="entry name" value="NAT_SF"/>
    <property type="match status" value="1"/>
</dbReference>
<dbReference type="EMBL" id="SJKB01000001">
    <property type="protein sequence ID" value="TCC66239.1"/>
    <property type="molecule type" value="Genomic_DNA"/>
</dbReference>
<organism evidence="4 5">
    <name type="scientific">Kribbella pittospori</name>
    <dbReference type="NCBI Taxonomy" id="722689"/>
    <lineage>
        <taxon>Bacteria</taxon>
        <taxon>Bacillati</taxon>
        <taxon>Actinomycetota</taxon>
        <taxon>Actinomycetes</taxon>
        <taxon>Propionibacteriales</taxon>
        <taxon>Kribbellaceae</taxon>
        <taxon>Kribbella</taxon>
    </lineage>
</organism>
<dbReference type="InterPro" id="IPR000182">
    <property type="entry name" value="GNAT_dom"/>
</dbReference>
<dbReference type="Proteomes" id="UP000291144">
    <property type="component" value="Unassembled WGS sequence"/>
</dbReference>
<dbReference type="GO" id="GO:0016747">
    <property type="term" value="F:acyltransferase activity, transferring groups other than amino-acyl groups"/>
    <property type="evidence" value="ECO:0007669"/>
    <property type="project" value="InterPro"/>
</dbReference>
<dbReference type="Gene3D" id="3.40.630.30">
    <property type="match status" value="1"/>
</dbReference>
<evidence type="ECO:0000313" key="5">
    <source>
        <dbReference type="Proteomes" id="UP000291144"/>
    </source>
</evidence>
<dbReference type="InterPro" id="IPR016181">
    <property type="entry name" value="Acyl_CoA_acyltransferase"/>
</dbReference>
<name>A0A4R0KZN6_9ACTN</name>
<evidence type="ECO:0000313" key="4">
    <source>
        <dbReference type="EMBL" id="TCC66239.1"/>
    </source>
</evidence>
<dbReference type="PROSITE" id="PS51186">
    <property type="entry name" value="GNAT"/>
    <property type="match status" value="1"/>
</dbReference>
<reference evidence="4 5" key="1">
    <citation type="submission" date="2019-02" db="EMBL/GenBank/DDBJ databases">
        <title>Kribbella capetownensis sp. nov. and Kribbella speibonae sp. nov., isolated from soil.</title>
        <authorList>
            <person name="Curtis S.M."/>
            <person name="Norton I."/>
            <person name="Everest G.J."/>
            <person name="Meyers P.R."/>
        </authorList>
    </citation>
    <scope>NUCLEOTIDE SEQUENCE [LARGE SCALE GENOMIC DNA]</scope>
    <source>
        <strain evidence="4 5">NRRL B-24813</strain>
    </source>
</reference>
<sequence>MITVRRAEVGDVEAIRQIGLVTWPVAYAGLVSDEFITDGLAQWWSPEAVERGIRNGITLVAAEGEQLIGIVGLGREGDFWVMWKLYVLPDHQGKGVGKALLDAAVKALPEGTPELVLDVLVGNDKAIGFYRANGFREAPKTPDRDLGVELMWMSLDLQTA</sequence>
<evidence type="ECO:0000256" key="2">
    <source>
        <dbReference type="ARBA" id="ARBA00023315"/>
    </source>
</evidence>
<dbReference type="RefSeq" id="WP_131351791.1">
    <property type="nucleotide sequence ID" value="NZ_SJKB01000001.1"/>
</dbReference>
<keyword evidence="5" id="KW-1185">Reference proteome</keyword>
<dbReference type="PANTHER" id="PTHR43877">
    <property type="entry name" value="AMINOALKYLPHOSPHONATE N-ACETYLTRANSFERASE-RELATED-RELATED"/>
    <property type="match status" value="1"/>
</dbReference>
<dbReference type="PANTHER" id="PTHR43877:SF2">
    <property type="entry name" value="AMINOALKYLPHOSPHONATE N-ACETYLTRANSFERASE-RELATED"/>
    <property type="match status" value="1"/>
</dbReference>
<proteinExistence type="predicted"/>
<dbReference type="InterPro" id="IPR050832">
    <property type="entry name" value="Bact_Acetyltransf"/>
</dbReference>
<feature type="domain" description="N-acetyltransferase" evidence="3">
    <location>
        <begin position="2"/>
        <end position="158"/>
    </location>
</feature>